<dbReference type="CDD" id="cd21472">
    <property type="entry name" value="CylC-like"/>
    <property type="match status" value="1"/>
</dbReference>
<dbReference type="AlphaFoldDB" id="A0A109QSR9"/>
<dbReference type="InterPro" id="IPR049717">
    <property type="entry name" value="CylC-like"/>
</dbReference>
<name>A0A109QSR9_9NOSO</name>
<protein>
    <submittedName>
        <fullName evidence="1">Uncharacterized protein</fullName>
    </submittedName>
</protein>
<dbReference type="EMBL" id="KT826756">
    <property type="protein sequence ID" value="AMB48447.1"/>
    <property type="molecule type" value="Genomic_DNA"/>
</dbReference>
<accession>A0A109QSR9</accession>
<organism evidence="1">
    <name type="scientific">Nostoc sp. CAVN2</name>
    <dbReference type="NCBI Taxonomy" id="1510471"/>
    <lineage>
        <taxon>Bacteria</taxon>
        <taxon>Bacillati</taxon>
        <taxon>Cyanobacteriota</taxon>
        <taxon>Cyanophyceae</taxon>
        <taxon>Nostocales</taxon>
        <taxon>Nostocaceae</taxon>
        <taxon>Nostoc</taxon>
    </lineage>
</organism>
<proteinExistence type="predicted"/>
<evidence type="ECO:0000313" key="1">
    <source>
        <dbReference type="EMBL" id="AMB48447.1"/>
    </source>
</evidence>
<reference evidence="1" key="1">
    <citation type="journal article" date="2016" name="Mar. Drugs">
        <title>Effects of Halide Ions on the Carbamidocyclophane Biosynthesis in Nostoc sp. CAVN2.</title>
        <authorList>
            <person name="Preisitsch M."/>
            <person name="Heiden S.E."/>
            <person name="Beerbaum M."/>
            <person name="Niedermeyer T.H.J."/>
            <person name="Schneefeld M."/>
            <person name="Herrmann J."/>
            <person name="Kumpfmueller J."/>
            <person name="Thuermer A."/>
            <person name="Neidhardt I."/>
            <person name="Wiesner C."/>
            <person name="Daniel R."/>
            <person name="Mueller R."/>
            <person name="Bange F.-C."/>
            <person name="Schmieder P."/>
            <person name="Schweder T."/>
            <person name="Mundt S."/>
        </authorList>
    </citation>
    <scope>NUCLEOTIDE SEQUENCE</scope>
    <source>
        <strain evidence="1">CAVN2</strain>
    </source>
</reference>
<gene>
    <name evidence="1" type="primary">cabC</name>
</gene>
<sequence>MTSVNVSLKDEESSTLIENNKSKHLKVTEITYKNNTESNYTEKIEELDKSFNYSVNSNHYWSHPELSILYGTPLYAEASHSQKIALNHLYWVTQYSQIAASEANTILYNDVTNGVFFAVGGYEMLCKELHLESDQEKSHIHAFHTISYKTKKALLGKAAFTTPAELNQSQALENNSQENAASKALQKLLGYKPLSSTPLALEDAALRLLKNIRLKSKANCYSPYLHELEKKDLFLPGPRTGILRVFPRYLLRLFTLSWGSSSFLASQYYCFRYIANMLLKTAEYEYTRHYRDLEKTGEFIPTPTEVSRYHLLDESYHTTMSKLIAQDVYKDFAKPTAYERYMGNLSVKVTQSRLLGGLSGGLPAIFQDDSWFTLSYYKLLRSPVFDMSHEETMHWLEKCLCHEHEGFHVNLKYHHRLLTDLRYFFGEFDYMWPVNREMSLMAEGGSMEKAIQRNIESFRDFSKSFTAGASK</sequence>